<comment type="caution">
    <text evidence="2">The sequence shown here is derived from an EMBL/GenBank/DDBJ whole genome shotgun (WGS) entry which is preliminary data.</text>
</comment>
<proteinExistence type="predicted"/>
<dbReference type="InterPro" id="IPR001387">
    <property type="entry name" value="Cro/C1-type_HTH"/>
</dbReference>
<organism evidence="2 3">
    <name type="scientific">Marinicauda salina</name>
    <dbReference type="NCBI Taxonomy" id="2135793"/>
    <lineage>
        <taxon>Bacteria</taxon>
        <taxon>Pseudomonadati</taxon>
        <taxon>Pseudomonadota</taxon>
        <taxon>Alphaproteobacteria</taxon>
        <taxon>Maricaulales</taxon>
        <taxon>Maricaulaceae</taxon>
        <taxon>Marinicauda</taxon>
    </lineage>
</organism>
<keyword evidence="3" id="KW-1185">Reference proteome</keyword>
<dbReference type="GO" id="GO:0003677">
    <property type="term" value="F:DNA binding"/>
    <property type="evidence" value="ECO:0007669"/>
    <property type="project" value="InterPro"/>
</dbReference>
<dbReference type="AlphaFoldDB" id="A0A2U2BS86"/>
<dbReference type="InterPro" id="IPR010982">
    <property type="entry name" value="Lambda_DNA-bd_dom_sf"/>
</dbReference>
<dbReference type="Gene3D" id="1.10.260.40">
    <property type="entry name" value="lambda repressor-like DNA-binding domains"/>
    <property type="match status" value="1"/>
</dbReference>
<evidence type="ECO:0000313" key="3">
    <source>
        <dbReference type="Proteomes" id="UP000245168"/>
    </source>
</evidence>
<feature type="domain" description="HTH cro/C1-type" evidence="1">
    <location>
        <begin position="7"/>
        <end position="46"/>
    </location>
</feature>
<protein>
    <recommendedName>
        <fullName evidence="1">HTH cro/C1-type domain-containing protein</fullName>
    </recommendedName>
</protein>
<dbReference type="RefSeq" id="WP_109253575.1">
    <property type="nucleotide sequence ID" value="NZ_QEXV01000005.1"/>
</dbReference>
<dbReference type="SUPFAM" id="SSF47413">
    <property type="entry name" value="lambda repressor-like DNA-binding domains"/>
    <property type="match status" value="1"/>
</dbReference>
<sequence length="215" mass="24168">MDWGERLRAFRRRTGMKQEVVAGHLMVSQAYISRLEAGRAKPSQQMRDRIVALLSTPEHRPHFEHCCATVRYCPGFVALLKASDSEIQIVEISQGFRQLGAPFAYYQPGDVVGPEIGTSDRALERLREVGLFSGEVDCVRTTWRSDGRDGSAYWLGTNVPIRDDSGEWYVHNHNVPMSKSEHDAWIAEHGDTILIVSPANDERPFEEGLGATSRI</sequence>
<reference evidence="3" key="1">
    <citation type="submission" date="2018-05" db="EMBL/GenBank/DDBJ databases">
        <authorList>
            <person name="Liu B.-T."/>
        </authorList>
    </citation>
    <scope>NUCLEOTIDE SEQUENCE [LARGE SCALE GENOMIC DNA]</scope>
    <source>
        <strain evidence="3">WD6-1</strain>
    </source>
</reference>
<dbReference type="EMBL" id="QEXV01000005">
    <property type="protein sequence ID" value="PWE16852.1"/>
    <property type="molecule type" value="Genomic_DNA"/>
</dbReference>
<accession>A0A2U2BS86</accession>
<dbReference type="SMART" id="SM00530">
    <property type="entry name" value="HTH_XRE"/>
    <property type="match status" value="1"/>
</dbReference>
<name>A0A2U2BS86_9PROT</name>
<gene>
    <name evidence="2" type="ORF">DDZ18_11725</name>
</gene>
<dbReference type="CDD" id="cd00093">
    <property type="entry name" value="HTH_XRE"/>
    <property type="match status" value="1"/>
</dbReference>
<dbReference type="Pfam" id="PF13560">
    <property type="entry name" value="HTH_31"/>
    <property type="match status" value="1"/>
</dbReference>
<evidence type="ECO:0000259" key="1">
    <source>
        <dbReference type="PROSITE" id="PS50943"/>
    </source>
</evidence>
<evidence type="ECO:0000313" key="2">
    <source>
        <dbReference type="EMBL" id="PWE16852.1"/>
    </source>
</evidence>
<dbReference type="Proteomes" id="UP000245168">
    <property type="component" value="Unassembled WGS sequence"/>
</dbReference>
<dbReference type="PROSITE" id="PS50943">
    <property type="entry name" value="HTH_CROC1"/>
    <property type="match status" value="1"/>
</dbReference>